<feature type="transmembrane region" description="Helical" evidence="1">
    <location>
        <begin position="691"/>
        <end position="713"/>
    </location>
</feature>
<keyword evidence="1" id="KW-0472">Membrane</keyword>
<reference evidence="2" key="1">
    <citation type="journal article" date="2014" name="Int. J. Syst. Evol. Microbiol.">
        <title>Complete genome sequence of Corynebacterium casei LMG S-19264T (=DSM 44701T), isolated from a smear-ripened cheese.</title>
        <authorList>
            <consortium name="US DOE Joint Genome Institute (JGI-PGF)"/>
            <person name="Walter F."/>
            <person name="Albersmeier A."/>
            <person name="Kalinowski J."/>
            <person name="Ruckert C."/>
        </authorList>
    </citation>
    <scope>NUCLEOTIDE SEQUENCE</scope>
    <source>
        <strain evidence="2">CCM 8606</strain>
    </source>
</reference>
<gene>
    <name evidence="2" type="ORF">GCM10007377_01900</name>
</gene>
<evidence type="ECO:0000313" key="2">
    <source>
        <dbReference type="EMBL" id="GGI12626.1"/>
    </source>
</evidence>
<name>A0A8J3AKZ2_9BIFI</name>
<keyword evidence="1" id="KW-1133">Transmembrane helix</keyword>
<proteinExistence type="predicted"/>
<organism evidence="2 3">
    <name type="scientific">Galliscardovia ingluviei</name>
    <dbReference type="NCBI Taxonomy" id="1769422"/>
    <lineage>
        <taxon>Bacteria</taxon>
        <taxon>Bacillati</taxon>
        <taxon>Actinomycetota</taxon>
        <taxon>Actinomycetes</taxon>
        <taxon>Bifidobacteriales</taxon>
        <taxon>Bifidobacteriaceae</taxon>
        <taxon>Galliscardovia</taxon>
    </lineage>
</organism>
<feature type="transmembrane region" description="Helical" evidence="1">
    <location>
        <begin position="657"/>
        <end position="679"/>
    </location>
</feature>
<evidence type="ECO:0000256" key="1">
    <source>
        <dbReference type="SAM" id="Phobius"/>
    </source>
</evidence>
<protein>
    <submittedName>
        <fullName evidence="2">Uncharacterized protein</fullName>
    </submittedName>
</protein>
<dbReference type="Proteomes" id="UP000619536">
    <property type="component" value="Unassembled WGS sequence"/>
</dbReference>
<evidence type="ECO:0000313" key="3">
    <source>
        <dbReference type="Proteomes" id="UP000619536"/>
    </source>
</evidence>
<dbReference type="RefSeq" id="WP_188354385.1">
    <property type="nucleotide sequence ID" value="NZ_BMDH01000001.1"/>
</dbReference>
<sequence length="800" mass="88379">MGSNELVKKGSTAVATISDQNAIFSEVPVVKYSLIDHSKYAFEYKIDDGIDVNMFESDRTFGSDEFVDAEFDDAVNEKDYSYYVVAVASGIVTGLFSQLKLSAEALEKINDWKNKDWEKYITIAAKMAGYKKTGYKGASAFMKDRFVPFVEENLNIEVQAGIEEWLNILSNHPSVAGFVFSMFTQFSGNRYKFGDKGIIAEKAPDYYAIGRNTTEKLTYGFLYWVFSLAVDAAISKRALIDDLNLPKEVLKLLKELYKLPVFKNISKNFEEAEKLYSSWLIKLFENSRFTDENGQERTFNLEEEIANLGSVGTVVFEKSFPILINECLVRGFYVVKKLAIEIKEKEIRSFEELDKADVVNIIPFNNRLISRMVLISSGCFVGINVAGATLKAVLNKDKKSGKFAGTLLADVDIAGVGRFIFACVADSKYWSDDIKVFFQRKAKNKSNINETEAEERIAEDMMSNDCFNVFSLTPAQTRALYSLESIAITKDIEHTDKEDIKEKKKLWLETWQQNVLAGMEIDGGDYFVTDEKGIYDAIYSLPDTEENRRWFYLLTCELVVFKPYYPLGSKNDGAFKGLGKGKYDYIDDQFARRQTIVNQTEINAIREAYKKYEAVISGSTQNKIIAAGIVAITAVATGGLAFAFAPGIATLIAGEAVVGLHGAALTSASLAFVGGGSLAAGGLGMAGGTAIITGGGALLGIAGSGSASMAAILSQTNSGYWLRQTVKLLVFSKCALKDALNDVDAIKKLSSETSLTIKKVEANIKELEDEKCSLDKDAIKNSKECLKYLGKCKAELDKLL</sequence>
<keyword evidence="3" id="KW-1185">Reference proteome</keyword>
<reference evidence="2" key="2">
    <citation type="submission" date="2020-09" db="EMBL/GenBank/DDBJ databases">
        <authorList>
            <person name="Sun Q."/>
            <person name="Sedlacek I."/>
        </authorList>
    </citation>
    <scope>NUCLEOTIDE SEQUENCE</scope>
    <source>
        <strain evidence="2">CCM 8606</strain>
    </source>
</reference>
<comment type="caution">
    <text evidence="2">The sequence shown here is derived from an EMBL/GenBank/DDBJ whole genome shotgun (WGS) entry which is preliminary data.</text>
</comment>
<dbReference type="EMBL" id="BMDH01000001">
    <property type="protein sequence ID" value="GGI12626.1"/>
    <property type="molecule type" value="Genomic_DNA"/>
</dbReference>
<accession>A0A8J3AKZ2</accession>
<dbReference type="AlphaFoldDB" id="A0A8J3AKZ2"/>
<keyword evidence="1" id="KW-0812">Transmembrane</keyword>
<feature type="transmembrane region" description="Helical" evidence="1">
    <location>
        <begin position="624"/>
        <end position="645"/>
    </location>
</feature>